<keyword evidence="3" id="KW-0328">Glycosyltransferase</keyword>
<evidence type="ECO:0000259" key="9">
    <source>
        <dbReference type="Pfam" id="PF13231"/>
    </source>
</evidence>
<dbReference type="PANTHER" id="PTHR33908">
    <property type="entry name" value="MANNOSYLTRANSFERASE YKCB-RELATED"/>
    <property type="match status" value="1"/>
</dbReference>
<keyword evidence="5 8" id="KW-0812">Transmembrane</keyword>
<dbReference type="PANTHER" id="PTHR33908:SF11">
    <property type="entry name" value="MEMBRANE PROTEIN"/>
    <property type="match status" value="1"/>
</dbReference>
<evidence type="ECO:0000256" key="7">
    <source>
        <dbReference type="ARBA" id="ARBA00023136"/>
    </source>
</evidence>
<feature type="transmembrane region" description="Helical" evidence="8">
    <location>
        <begin position="229"/>
        <end position="247"/>
    </location>
</feature>
<feature type="transmembrane region" description="Helical" evidence="8">
    <location>
        <begin position="12"/>
        <end position="30"/>
    </location>
</feature>
<dbReference type="Pfam" id="PF13231">
    <property type="entry name" value="PMT_2"/>
    <property type="match status" value="1"/>
</dbReference>
<keyword evidence="2" id="KW-1003">Cell membrane</keyword>
<keyword evidence="7 8" id="KW-0472">Membrane</keyword>
<dbReference type="InterPro" id="IPR038731">
    <property type="entry name" value="RgtA/B/C-like"/>
</dbReference>
<dbReference type="EMBL" id="MGFP01000014">
    <property type="protein sequence ID" value="OGM10401.1"/>
    <property type="molecule type" value="Genomic_DNA"/>
</dbReference>
<evidence type="ECO:0000256" key="4">
    <source>
        <dbReference type="ARBA" id="ARBA00022679"/>
    </source>
</evidence>
<proteinExistence type="predicted"/>
<feature type="transmembrane region" description="Helical" evidence="8">
    <location>
        <begin position="302"/>
        <end position="330"/>
    </location>
</feature>
<dbReference type="GO" id="GO:0009103">
    <property type="term" value="P:lipopolysaccharide biosynthetic process"/>
    <property type="evidence" value="ECO:0007669"/>
    <property type="project" value="UniProtKB-ARBA"/>
</dbReference>
<protein>
    <recommendedName>
        <fullName evidence="9">Glycosyltransferase RgtA/B/C/D-like domain-containing protein</fullName>
    </recommendedName>
</protein>
<feature type="transmembrane region" description="Helical" evidence="8">
    <location>
        <begin position="132"/>
        <end position="150"/>
    </location>
</feature>
<comment type="subcellular location">
    <subcellularLocation>
        <location evidence="1">Cell membrane</location>
        <topology evidence="1">Multi-pass membrane protein</topology>
    </subcellularLocation>
</comment>
<feature type="transmembrane region" description="Helical" evidence="8">
    <location>
        <begin position="108"/>
        <end position="126"/>
    </location>
</feature>
<feature type="transmembrane region" description="Helical" evidence="8">
    <location>
        <begin position="351"/>
        <end position="371"/>
    </location>
</feature>
<dbReference type="InterPro" id="IPR050297">
    <property type="entry name" value="LipidA_mod_glycosyltrf_83"/>
</dbReference>
<evidence type="ECO:0000256" key="8">
    <source>
        <dbReference type="SAM" id="Phobius"/>
    </source>
</evidence>
<feature type="transmembrane region" description="Helical" evidence="8">
    <location>
        <begin position="189"/>
        <end position="217"/>
    </location>
</feature>
<evidence type="ECO:0000313" key="10">
    <source>
        <dbReference type="EMBL" id="OGM10401.1"/>
    </source>
</evidence>
<feature type="transmembrane region" description="Helical" evidence="8">
    <location>
        <begin position="409"/>
        <end position="432"/>
    </location>
</feature>
<feature type="transmembrane region" description="Helical" evidence="8">
    <location>
        <begin position="157"/>
        <end position="177"/>
    </location>
</feature>
<evidence type="ECO:0000256" key="3">
    <source>
        <dbReference type="ARBA" id="ARBA00022676"/>
    </source>
</evidence>
<sequence length="583" mass="67815">MLKSLKFKVPSLYIFLGIVLFAFVLRTHGINWDQNQHLHPDERFLTMVTQALKWPSNIFDYFNSRFSTLNPNNIGHNFFVYGTFPLVLVKIIAGWIQIDRFDYNNITLVGRFISGIFDLGTLLFVYKTAGKIFNKKVALIASFIYGISVLPIQLSHFFAVDTFLVFFITSSFYYLILFLENRNPFRNSVLVGITMGLALSCKISVLLFLPMVGLSFLFFLIKYKNLKHLILYFLIFVLLSYLSFRIADPHTFTGFNILIPKLNPAFIQNLRQLKSFDNPNALFPPGVQWINTKPLIFPLKNIVLWGLGLPLGIITLLGFCYSLSTIISGSGFKSLLKISFKYFNSIAIKQYHHFLIVFWIIFLFTYQGVQFSKTMRYIYPIYPFLAIIGANFLNQFFETLKQRLKNKNSFLLLYSFTFIILLIWPFSFIQIYSHPHSRVTASEWIYNNIPIGSTLSCEHWDDCLPLTIDSKNPYQYKIETLELYNPDTKLKWEKINKQLESVDYLIMSSNRLWGSIPKVPEKYPITSKFYHDLFTGKLQFTKVAEITSYPTIPILNIPIPDDSSEEAFTVYDHPEVYIFAKKN</sequence>
<dbReference type="Proteomes" id="UP000179219">
    <property type="component" value="Unassembled WGS sequence"/>
</dbReference>
<organism evidence="10 11">
    <name type="scientific">Candidatus Woesebacteria bacterium RBG_13_34_9</name>
    <dbReference type="NCBI Taxonomy" id="1802477"/>
    <lineage>
        <taxon>Bacteria</taxon>
        <taxon>Candidatus Woeseibacteriota</taxon>
    </lineage>
</organism>
<keyword evidence="6 8" id="KW-1133">Transmembrane helix</keyword>
<feature type="domain" description="Glycosyltransferase RgtA/B/C/D-like" evidence="9">
    <location>
        <begin position="109"/>
        <end position="240"/>
    </location>
</feature>
<evidence type="ECO:0000256" key="6">
    <source>
        <dbReference type="ARBA" id="ARBA00022989"/>
    </source>
</evidence>
<gene>
    <name evidence="10" type="ORF">A2159_03260</name>
</gene>
<dbReference type="GO" id="GO:0005886">
    <property type="term" value="C:plasma membrane"/>
    <property type="evidence" value="ECO:0007669"/>
    <property type="project" value="UniProtKB-SubCell"/>
</dbReference>
<evidence type="ECO:0000256" key="1">
    <source>
        <dbReference type="ARBA" id="ARBA00004651"/>
    </source>
</evidence>
<dbReference type="GO" id="GO:0016763">
    <property type="term" value="F:pentosyltransferase activity"/>
    <property type="evidence" value="ECO:0007669"/>
    <property type="project" value="TreeGrafter"/>
</dbReference>
<evidence type="ECO:0000256" key="2">
    <source>
        <dbReference type="ARBA" id="ARBA00022475"/>
    </source>
</evidence>
<reference evidence="10 11" key="1">
    <citation type="journal article" date="2016" name="Nat. Commun.">
        <title>Thousands of microbial genomes shed light on interconnected biogeochemical processes in an aquifer system.</title>
        <authorList>
            <person name="Anantharaman K."/>
            <person name="Brown C.T."/>
            <person name="Hug L.A."/>
            <person name="Sharon I."/>
            <person name="Castelle C.J."/>
            <person name="Probst A.J."/>
            <person name="Thomas B.C."/>
            <person name="Singh A."/>
            <person name="Wilkins M.J."/>
            <person name="Karaoz U."/>
            <person name="Brodie E.L."/>
            <person name="Williams K.H."/>
            <person name="Hubbard S.S."/>
            <person name="Banfield J.F."/>
        </authorList>
    </citation>
    <scope>NUCLEOTIDE SEQUENCE [LARGE SCALE GENOMIC DNA]</scope>
</reference>
<accession>A0A1F7X601</accession>
<dbReference type="AlphaFoldDB" id="A0A1F7X601"/>
<feature type="transmembrane region" description="Helical" evidence="8">
    <location>
        <begin position="78"/>
        <end position="96"/>
    </location>
</feature>
<evidence type="ECO:0000256" key="5">
    <source>
        <dbReference type="ARBA" id="ARBA00022692"/>
    </source>
</evidence>
<comment type="caution">
    <text evidence="10">The sequence shown here is derived from an EMBL/GenBank/DDBJ whole genome shotgun (WGS) entry which is preliminary data.</text>
</comment>
<keyword evidence="4" id="KW-0808">Transferase</keyword>
<feature type="transmembrane region" description="Helical" evidence="8">
    <location>
        <begin position="377"/>
        <end position="397"/>
    </location>
</feature>
<evidence type="ECO:0000313" key="11">
    <source>
        <dbReference type="Proteomes" id="UP000179219"/>
    </source>
</evidence>
<name>A0A1F7X601_9BACT</name>